<dbReference type="Proteomes" id="UP000785679">
    <property type="component" value="Unassembled WGS sequence"/>
</dbReference>
<dbReference type="AlphaFoldDB" id="A0A8J8SW64"/>
<comment type="caution">
    <text evidence="1">The sequence shown here is derived from an EMBL/GenBank/DDBJ whole genome shotgun (WGS) entry which is preliminary data.</text>
</comment>
<proteinExistence type="predicted"/>
<reference evidence="1" key="1">
    <citation type="submission" date="2019-06" db="EMBL/GenBank/DDBJ databases">
        <authorList>
            <person name="Zheng W."/>
        </authorList>
    </citation>
    <scope>NUCLEOTIDE SEQUENCE</scope>
    <source>
        <strain evidence="1">QDHG01</strain>
    </source>
</reference>
<name>A0A8J8SW64_HALGN</name>
<sequence length="380" mass="44398">MPSYFKQQEIIWQLNADSTSSVILIPQKNHWKKTVFSPMGSIYFLRQGSCERDKDKCFIINPLKSPGQNAQRSQFNFKLPEEKVPIQAILVFKETFFIAYQKRDFLVLINSLNESIQIQEEFNCTLDIEKVFDLSEDVALILQSKGNFHIVELERSRKTFKYRKGQAYWTGLCQSLMPLQKCLKNGGKILIRTVFTEQLVYIDQIDASYTNITPLGSFIVENQNGKYPICIVEGKPNSIWILNHEEIQLWTIFDKDLILPKMISRIPLEPKFSPKQICVLSQSQVHPENCYLVIRYQHQVSILNTQTQKQFIVRSLYHENDQTQSFRDQHWISDMWCRVEQQQEAVKAQMAIYVQESAGYASKRLVRIAIDPKCVKKLLI</sequence>
<evidence type="ECO:0000313" key="2">
    <source>
        <dbReference type="Proteomes" id="UP000785679"/>
    </source>
</evidence>
<keyword evidence="2" id="KW-1185">Reference proteome</keyword>
<protein>
    <submittedName>
        <fullName evidence="1">Uncharacterized protein</fullName>
    </submittedName>
</protein>
<organism evidence="1 2">
    <name type="scientific">Halteria grandinella</name>
    <dbReference type="NCBI Taxonomy" id="5974"/>
    <lineage>
        <taxon>Eukaryota</taxon>
        <taxon>Sar</taxon>
        <taxon>Alveolata</taxon>
        <taxon>Ciliophora</taxon>
        <taxon>Intramacronucleata</taxon>
        <taxon>Spirotrichea</taxon>
        <taxon>Stichotrichia</taxon>
        <taxon>Sporadotrichida</taxon>
        <taxon>Halteriidae</taxon>
        <taxon>Halteria</taxon>
    </lineage>
</organism>
<gene>
    <name evidence="1" type="ORF">FGO68_gene5984</name>
</gene>
<evidence type="ECO:0000313" key="1">
    <source>
        <dbReference type="EMBL" id="TNV72633.1"/>
    </source>
</evidence>
<accession>A0A8J8SW64</accession>
<dbReference type="EMBL" id="RRYP01021553">
    <property type="protein sequence ID" value="TNV72633.1"/>
    <property type="molecule type" value="Genomic_DNA"/>
</dbReference>